<feature type="compositionally biased region" description="Basic residues" evidence="1">
    <location>
        <begin position="590"/>
        <end position="608"/>
    </location>
</feature>
<feature type="region of interest" description="Disordered" evidence="1">
    <location>
        <begin position="530"/>
        <end position="608"/>
    </location>
</feature>
<feature type="region of interest" description="Disordered" evidence="1">
    <location>
        <begin position="1"/>
        <end position="30"/>
    </location>
</feature>
<feature type="compositionally biased region" description="Acidic residues" evidence="1">
    <location>
        <begin position="112"/>
        <end position="121"/>
    </location>
</feature>
<feature type="region of interest" description="Disordered" evidence="1">
    <location>
        <begin position="102"/>
        <end position="144"/>
    </location>
</feature>
<name>A0A9Q1LDG0_9SOLA</name>
<comment type="caution">
    <text evidence="2">The sequence shown here is derived from an EMBL/GenBank/DDBJ whole genome shotgun (WGS) entry which is preliminary data.</text>
</comment>
<keyword evidence="3" id="KW-1185">Reference proteome</keyword>
<dbReference type="EMBL" id="JAJAGQ010000020">
    <property type="protein sequence ID" value="KAJ8532676.1"/>
    <property type="molecule type" value="Genomic_DNA"/>
</dbReference>
<feature type="compositionally biased region" description="Acidic residues" evidence="1">
    <location>
        <begin position="544"/>
        <end position="555"/>
    </location>
</feature>
<evidence type="ECO:0000313" key="2">
    <source>
        <dbReference type="EMBL" id="KAJ8532676.1"/>
    </source>
</evidence>
<feature type="region of interest" description="Disordered" evidence="1">
    <location>
        <begin position="182"/>
        <end position="241"/>
    </location>
</feature>
<feature type="compositionally biased region" description="Basic and acidic residues" evidence="1">
    <location>
        <begin position="533"/>
        <end position="543"/>
    </location>
</feature>
<feature type="compositionally biased region" description="Polar residues" evidence="1">
    <location>
        <begin position="230"/>
        <end position="241"/>
    </location>
</feature>
<organism evidence="2 3">
    <name type="scientific">Anisodus acutangulus</name>
    <dbReference type="NCBI Taxonomy" id="402998"/>
    <lineage>
        <taxon>Eukaryota</taxon>
        <taxon>Viridiplantae</taxon>
        <taxon>Streptophyta</taxon>
        <taxon>Embryophyta</taxon>
        <taxon>Tracheophyta</taxon>
        <taxon>Spermatophyta</taxon>
        <taxon>Magnoliopsida</taxon>
        <taxon>eudicotyledons</taxon>
        <taxon>Gunneridae</taxon>
        <taxon>Pentapetalae</taxon>
        <taxon>asterids</taxon>
        <taxon>lamiids</taxon>
        <taxon>Solanales</taxon>
        <taxon>Solanaceae</taxon>
        <taxon>Solanoideae</taxon>
        <taxon>Hyoscyameae</taxon>
        <taxon>Anisodus</taxon>
    </lineage>
</organism>
<dbReference type="AlphaFoldDB" id="A0A9Q1LDG0"/>
<proteinExistence type="predicted"/>
<gene>
    <name evidence="2" type="ORF">K7X08_012599</name>
</gene>
<protein>
    <submittedName>
        <fullName evidence="2">Uncharacterized protein</fullName>
    </submittedName>
</protein>
<dbReference type="Proteomes" id="UP001152561">
    <property type="component" value="Unassembled WGS sequence"/>
</dbReference>
<evidence type="ECO:0000313" key="3">
    <source>
        <dbReference type="Proteomes" id="UP001152561"/>
    </source>
</evidence>
<evidence type="ECO:0000256" key="1">
    <source>
        <dbReference type="SAM" id="MobiDB-lite"/>
    </source>
</evidence>
<feature type="compositionally biased region" description="Polar residues" evidence="1">
    <location>
        <begin position="184"/>
        <end position="203"/>
    </location>
</feature>
<reference evidence="3" key="1">
    <citation type="journal article" date="2023" name="Proc. Natl. Acad. Sci. U.S.A.">
        <title>Genomic and structural basis for evolution of tropane alkaloid biosynthesis.</title>
        <authorList>
            <person name="Wanga Y.-J."/>
            <person name="Taina T."/>
            <person name="Yua J.-Y."/>
            <person name="Lia J."/>
            <person name="Xua B."/>
            <person name="Chenc J."/>
            <person name="D'Auriad J.C."/>
            <person name="Huanga J.-P."/>
            <person name="Huanga S.-X."/>
        </authorList>
    </citation>
    <scope>NUCLEOTIDE SEQUENCE [LARGE SCALE GENOMIC DNA]</scope>
    <source>
        <strain evidence="3">cv. KIB-2019</strain>
    </source>
</reference>
<sequence>MEIPTVTQNPNSTPNPNPNNTRNLNPNPAQNPIINIATPNPYAALELEDNEGVQEGGVIEVIQEVEVVTVAPVVTTKQWVANSFVENNVPMNKECAEIPSNTSLGNKKWSDEVEEGVEEGEILNSEESMNSSSPNDPGGEEEGKENHMAITIIPEEVGAQDEPQLEVNSVVEAQPTSIEVEIGTETSQQPEGNVNTGKGQPTAPSVLPTVREEEISSKQKSVSKPKKSGNNDQAIPQPSRNQQGVVLVQCAQSLAGKTIHKDATTLSLYDSQDILQFQIFGGFFFYSTWWKSESFRLRGPHAHYLTFEGNSNRGTHTERWKSEGIRLGGPSLSSWWKFEGIRLGGPHIYWIPFERVRVRGSHTVHHWWEFEVIRLGGPHIYWRTSERFRLRGSHAVYHGWDSKVFRPGGPRIHWVTSEGHRISGLHIVYHWWESEGTRLGGPLTQISTFTERGPEGSGVGGVHTVVLGWTLRLSGLGDHHIDWYGNPMVADLEDHRHRFMLGYTDKQQAHDRLQLEMCSLGELPLTFAHRRQTHDSSEGRKWGDDEEEKVADNEESPGGLQKGKAPMESQIIDDMTESTEDSTAYTAGPRRSRRARNRAAARMTYARK</sequence>
<accession>A0A9Q1LDG0</accession>